<evidence type="ECO:0000256" key="5">
    <source>
        <dbReference type="ARBA" id="ARBA00022801"/>
    </source>
</evidence>
<feature type="binding site" evidence="10">
    <location>
        <position position="37"/>
    </location>
    <ligand>
        <name>Mg(2+)</name>
        <dbReference type="ChEBI" id="CHEBI:18420"/>
        <label>1</label>
    </ligand>
</feature>
<evidence type="ECO:0000256" key="9">
    <source>
        <dbReference type="PIRSR" id="PIRSR604808-1"/>
    </source>
</evidence>
<dbReference type="PROSITE" id="PS51435">
    <property type="entry name" value="AP_NUCLEASE_F1_4"/>
    <property type="match status" value="1"/>
</dbReference>
<dbReference type="PANTHER" id="PTHR22748:SF4">
    <property type="entry name" value="DNA-(APURINIC OR APYRIMIDINIC SITE) ENDONUCLEASE 2"/>
    <property type="match status" value="1"/>
</dbReference>
<dbReference type="InterPro" id="IPR005135">
    <property type="entry name" value="Endo/exonuclease/phosphatase"/>
</dbReference>
<comment type="caution">
    <text evidence="15">The sequence shown here is derived from an EMBL/GenBank/DDBJ whole genome shotgun (WGS) entry which is preliminary data.</text>
</comment>
<evidence type="ECO:0000256" key="10">
    <source>
        <dbReference type="PIRSR" id="PIRSR604808-2"/>
    </source>
</evidence>
<keyword evidence="5" id="KW-0378">Hydrolase</keyword>
<feature type="region of interest" description="Disordered" evidence="13">
    <location>
        <begin position="478"/>
        <end position="499"/>
    </location>
</feature>
<keyword evidence="10" id="KW-0464">Manganese</keyword>
<reference evidence="15 16" key="1">
    <citation type="submission" date="2024-09" db="EMBL/GenBank/DDBJ databases">
        <title>Chromosome-scale assembly of Riccia sorocarpa.</title>
        <authorList>
            <person name="Paukszto L."/>
        </authorList>
    </citation>
    <scope>NUCLEOTIDE SEQUENCE [LARGE SCALE GENOMIC DNA]</scope>
    <source>
        <strain evidence="15">LP-2024</strain>
        <tissue evidence="15">Aerial parts of the thallus</tissue>
    </source>
</reference>
<dbReference type="PROSITE" id="PS51999">
    <property type="entry name" value="ZF_GRF"/>
    <property type="match status" value="1"/>
</dbReference>
<comment type="similarity">
    <text evidence="1">Belongs to the DNA repair enzymes AP/ExoA family.</text>
</comment>
<keyword evidence="7 10" id="KW-0460">Magnesium</keyword>
<comment type="cofactor">
    <cofactor evidence="10">
        <name>Mg(2+)</name>
        <dbReference type="ChEBI" id="CHEBI:18420"/>
    </cofactor>
    <cofactor evidence="10">
        <name>Mn(2+)</name>
        <dbReference type="ChEBI" id="CHEBI:29035"/>
    </cofactor>
    <text evidence="10">Probably binds two magnesium or manganese ions per subunit.</text>
</comment>
<keyword evidence="3 10" id="KW-0479">Metal-binding</keyword>
<feature type="active site" description="Proton acceptor" evidence="9">
    <location>
        <position position="331"/>
    </location>
</feature>
<feature type="binding site" evidence="10">
    <location>
        <position position="331"/>
    </location>
    <ligand>
        <name>Mg(2+)</name>
        <dbReference type="ChEBI" id="CHEBI:18420"/>
        <label>1</label>
    </ligand>
</feature>
<evidence type="ECO:0000256" key="1">
    <source>
        <dbReference type="ARBA" id="ARBA00007092"/>
    </source>
</evidence>
<dbReference type="InterPro" id="IPR036691">
    <property type="entry name" value="Endo/exonu/phosph_ase_sf"/>
</dbReference>
<dbReference type="Proteomes" id="UP001633002">
    <property type="component" value="Unassembled WGS sequence"/>
</dbReference>
<dbReference type="InterPro" id="IPR004808">
    <property type="entry name" value="AP_endonuc_1"/>
</dbReference>
<keyword evidence="8" id="KW-0539">Nucleus</keyword>
<dbReference type="AlphaFoldDB" id="A0ABD3H3B7"/>
<name>A0ABD3H3B7_9MARC</name>
<feature type="compositionally biased region" description="Polar residues" evidence="13">
    <location>
        <begin position="490"/>
        <end position="499"/>
    </location>
</feature>
<dbReference type="Pfam" id="PF03372">
    <property type="entry name" value="Exo_endo_phos"/>
    <property type="match status" value="1"/>
</dbReference>
<proteinExistence type="inferred from homology"/>
<feature type="compositionally biased region" description="Low complexity" evidence="13">
    <location>
        <begin position="380"/>
        <end position="400"/>
    </location>
</feature>
<evidence type="ECO:0000256" key="4">
    <source>
        <dbReference type="ARBA" id="ARBA00022771"/>
    </source>
</evidence>
<dbReference type="InterPro" id="IPR010666">
    <property type="entry name" value="Znf_GRF"/>
</dbReference>
<gene>
    <name evidence="15" type="ORF">R1sor_004017</name>
</gene>
<evidence type="ECO:0000256" key="2">
    <source>
        <dbReference type="ARBA" id="ARBA00013541"/>
    </source>
</evidence>
<accession>A0ABD3H3B7</accession>
<dbReference type="EMBL" id="JBJQOH010000006">
    <property type="protein sequence ID" value="KAL3685995.1"/>
    <property type="molecule type" value="Genomic_DNA"/>
</dbReference>
<dbReference type="Pfam" id="PF06839">
    <property type="entry name" value="Zn_ribbon_GRF"/>
    <property type="match status" value="1"/>
</dbReference>
<feature type="active site" description="Proton donor/acceptor" evidence="9">
    <location>
        <position position="197"/>
    </location>
</feature>
<feature type="site" description="Transition state stabilizer" evidence="11">
    <location>
        <position position="199"/>
    </location>
</feature>
<keyword evidence="6" id="KW-0862">Zinc</keyword>
<evidence type="ECO:0000256" key="13">
    <source>
        <dbReference type="SAM" id="MobiDB-lite"/>
    </source>
</evidence>
<feature type="active site" evidence="9">
    <location>
        <position position="156"/>
    </location>
</feature>
<feature type="binding site" evidence="10">
    <location>
        <position position="330"/>
    </location>
    <ligand>
        <name>Mg(2+)</name>
        <dbReference type="ChEBI" id="CHEBI:18420"/>
        <label>1</label>
    </ligand>
</feature>
<evidence type="ECO:0000256" key="3">
    <source>
        <dbReference type="ARBA" id="ARBA00022723"/>
    </source>
</evidence>
<feature type="region of interest" description="Disordered" evidence="13">
    <location>
        <begin position="371"/>
        <end position="433"/>
    </location>
</feature>
<feature type="domain" description="GRF-type" evidence="14">
    <location>
        <begin position="581"/>
        <end position="630"/>
    </location>
</feature>
<evidence type="ECO:0000313" key="15">
    <source>
        <dbReference type="EMBL" id="KAL3685995.1"/>
    </source>
</evidence>
<feature type="site" description="Important for catalytic activity" evidence="11">
    <location>
        <position position="268"/>
    </location>
</feature>
<dbReference type="PROSITE" id="PS00726">
    <property type="entry name" value="AP_NUCLEASE_F1_1"/>
    <property type="match status" value="1"/>
</dbReference>
<evidence type="ECO:0000313" key="16">
    <source>
        <dbReference type="Proteomes" id="UP001633002"/>
    </source>
</evidence>
<organism evidence="15 16">
    <name type="scientific">Riccia sorocarpa</name>
    <dbReference type="NCBI Taxonomy" id="122646"/>
    <lineage>
        <taxon>Eukaryota</taxon>
        <taxon>Viridiplantae</taxon>
        <taxon>Streptophyta</taxon>
        <taxon>Embryophyta</taxon>
        <taxon>Marchantiophyta</taxon>
        <taxon>Marchantiopsida</taxon>
        <taxon>Marchantiidae</taxon>
        <taxon>Marchantiales</taxon>
        <taxon>Ricciaceae</taxon>
        <taxon>Riccia</taxon>
    </lineage>
</organism>
<protein>
    <recommendedName>
        <fullName evidence="2">DNA-(apurinic or apyrimidinic site) endonuclease 2</fullName>
    </recommendedName>
</protein>
<dbReference type="SUPFAM" id="SSF56219">
    <property type="entry name" value="DNase I-like"/>
    <property type="match status" value="1"/>
</dbReference>
<dbReference type="InterPro" id="IPR020847">
    <property type="entry name" value="AP_endonuclease_F1_BS"/>
</dbReference>
<dbReference type="PANTHER" id="PTHR22748">
    <property type="entry name" value="AP ENDONUCLEASE"/>
    <property type="match status" value="1"/>
</dbReference>
<evidence type="ECO:0000259" key="14">
    <source>
        <dbReference type="PROSITE" id="PS51999"/>
    </source>
</evidence>
<feature type="site" description="Interaction with DNA substrate" evidence="11">
    <location>
        <position position="331"/>
    </location>
</feature>
<sequence>MRIVTYNINGLRPRVAQSRSLSVFLDSLNADIICLQETKISRQELTADIAIAEGYESFFSFNRTVKRFGYSGVATFCRVGQTSTSTSTVLPLAADEGFTGLLHFSRREEIGDSKERVGCYEEVFKTELTSQELLRLDSEGRCLVTDHGSFVLFNLYAPMVEPGDNDRQEFKNRFFEALQRRWTGLLNKGRRVIVAGDFNCLPYPIDHCNPGPDFHKNVSRKWLRSILHQEGGPFRDVFRFIHPERKEAYTCWSQNTGAEEFNYGTRIDLIIAAGPCSDETSCGQQEDGGSHGFVQCEVLYSDILTDFIRAKPDTLPRWHGGRTLKLEGSDHVPVFVELKRQSELEAHEVPSLAARFMPELRGRQQDLVSLLKRQPSRNGSTNSKPTSSSNSQESPQSSQKRLQSPREDPSKTKRTRGKVVKEDNGGSQRQKQSNLLTFFMSSATSAKSSFTTGLNTSSGTTLESASYQETVVERRAISEEPTEAVEAAQVPSSTSETQLSQDGVNYVSMYAKDEVSVGRSVLDTLVSRGTLEDISCTEPSEANLGSLSQIELSVSNSQEKPDAVSEWKRIQGVMARAVPLCHGHKEPCVARVVKKEGPTKGRGFYVCARAQGPSSNPEARCGHFEWSTSRMKSKGKVPGK</sequence>
<evidence type="ECO:0000256" key="7">
    <source>
        <dbReference type="ARBA" id="ARBA00022842"/>
    </source>
</evidence>
<feature type="binding site" evidence="10">
    <location>
        <position position="197"/>
    </location>
    <ligand>
        <name>Mg(2+)</name>
        <dbReference type="ChEBI" id="CHEBI:18420"/>
        <label>1</label>
    </ligand>
</feature>
<feature type="binding site" evidence="10">
    <location>
        <position position="199"/>
    </location>
    <ligand>
        <name>Mg(2+)</name>
        <dbReference type="ChEBI" id="CHEBI:18420"/>
        <label>1</label>
    </ligand>
</feature>
<dbReference type="CDD" id="cd09088">
    <property type="entry name" value="Ape2-like_AP-endo"/>
    <property type="match status" value="1"/>
</dbReference>
<keyword evidence="16" id="KW-1185">Reference proteome</keyword>
<evidence type="ECO:0000256" key="12">
    <source>
        <dbReference type="PROSITE-ProRule" id="PRU01343"/>
    </source>
</evidence>
<dbReference type="Gene3D" id="3.60.10.10">
    <property type="entry name" value="Endonuclease/exonuclease/phosphatase"/>
    <property type="match status" value="1"/>
</dbReference>
<evidence type="ECO:0000256" key="8">
    <source>
        <dbReference type="ARBA" id="ARBA00023242"/>
    </source>
</evidence>
<feature type="binding site" evidence="10">
    <location>
        <position position="7"/>
    </location>
    <ligand>
        <name>Mg(2+)</name>
        <dbReference type="ChEBI" id="CHEBI:18420"/>
        <label>1</label>
    </ligand>
</feature>
<evidence type="ECO:0000256" key="6">
    <source>
        <dbReference type="ARBA" id="ARBA00022833"/>
    </source>
</evidence>
<dbReference type="GO" id="GO:0016787">
    <property type="term" value="F:hydrolase activity"/>
    <property type="evidence" value="ECO:0007669"/>
    <property type="project" value="UniProtKB-KW"/>
</dbReference>
<keyword evidence="4 12" id="KW-0863">Zinc-finger</keyword>
<dbReference type="GO" id="GO:0008270">
    <property type="term" value="F:zinc ion binding"/>
    <property type="evidence" value="ECO:0007669"/>
    <property type="project" value="UniProtKB-KW"/>
</dbReference>
<evidence type="ECO:0000256" key="11">
    <source>
        <dbReference type="PIRSR" id="PIRSR604808-3"/>
    </source>
</evidence>